<keyword evidence="3 6" id="KW-0812">Transmembrane</keyword>
<dbReference type="InterPro" id="IPR051791">
    <property type="entry name" value="Pra-immunoreactive"/>
</dbReference>
<keyword evidence="2" id="KW-1003">Cell membrane</keyword>
<feature type="transmembrane region" description="Helical" evidence="6">
    <location>
        <begin position="68"/>
        <end position="88"/>
    </location>
</feature>
<feature type="transmembrane region" description="Helical" evidence="6">
    <location>
        <begin position="126"/>
        <end position="145"/>
    </location>
</feature>
<dbReference type="EMBL" id="WNZW01000001">
    <property type="protein sequence ID" value="MUG44341.1"/>
    <property type="molecule type" value="Genomic_DNA"/>
</dbReference>
<dbReference type="GO" id="GO:0005886">
    <property type="term" value="C:plasma membrane"/>
    <property type="evidence" value="ECO:0007669"/>
    <property type="project" value="UniProtKB-SubCell"/>
</dbReference>
<keyword evidence="4 6" id="KW-1133">Transmembrane helix</keyword>
<organism evidence="8 9">
    <name type="scientific">Paenibacillus woosongensis</name>
    <dbReference type="NCBI Taxonomy" id="307580"/>
    <lineage>
        <taxon>Bacteria</taxon>
        <taxon>Bacillati</taxon>
        <taxon>Bacillota</taxon>
        <taxon>Bacilli</taxon>
        <taxon>Bacillales</taxon>
        <taxon>Paenibacillaceae</taxon>
        <taxon>Paenibacillus</taxon>
    </lineage>
</organism>
<evidence type="ECO:0000313" key="8">
    <source>
        <dbReference type="EMBL" id="MUG44341.1"/>
    </source>
</evidence>
<dbReference type="OrthoDB" id="9793824at2"/>
<evidence type="ECO:0000256" key="1">
    <source>
        <dbReference type="ARBA" id="ARBA00004651"/>
    </source>
</evidence>
<evidence type="ECO:0000259" key="7">
    <source>
        <dbReference type="Pfam" id="PF06271"/>
    </source>
</evidence>
<keyword evidence="5 6" id="KW-0472">Membrane</keyword>
<protein>
    <submittedName>
        <fullName evidence="8">RDD family protein</fullName>
    </submittedName>
</protein>
<comment type="subcellular location">
    <subcellularLocation>
        <location evidence="1">Cell membrane</location>
        <topology evidence="1">Multi-pass membrane protein</topology>
    </subcellularLocation>
</comment>
<dbReference type="PANTHER" id="PTHR36115">
    <property type="entry name" value="PROLINE-RICH ANTIGEN HOMOLOG-RELATED"/>
    <property type="match status" value="1"/>
</dbReference>
<name>A0A7X2YYG4_9BACL</name>
<evidence type="ECO:0000256" key="2">
    <source>
        <dbReference type="ARBA" id="ARBA00022475"/>
    </source>
</evidence>
<accession>A0A7X2YYG4</accession>
<evidence type="ECO:0000313" key="9">
    <source>
        <dbReference type="Proteomes" id="UP000447876"/>
    </source>
</evidence>
<evidence type="ECO:0000256" key="5">
    <source>
        <dbReference type="ARBA" id="ARBA00023136"/>
    </source>
</evidence>
<proteinExistence type="predicted"/>
<evidence type="ECO:0000256" key="3">
    <source>
        <dbReference type="ARBA" id="ARBA00022692"/>
    </source>
</evidence>
<dbReference type="PANTHER" id="PTHR36115:SF6">
    <property type="entry name" value="PROLINE-RICH ANTIGEN HOMOLOG"/>
    <property type="match status" value="1"/>
</dbReference>
<dbReference type="AlphaFoldDB" id="A0A7X2YYG4"/>
<dbReference type="InterPro" id="IPR010432">
    <property type="entry name" value="RDD"/>
</dbReference>
<sequence length="178" mass="20427">MMSKRALRMHKAGGRDIVYARFWKRAVAALLDLLVVASIHQVIGILTTFAWYWCLRDPYDIYEYLDEIIVLFNVSRMVLMAVLFWHYFAVMESSKFQATFGKMAMGLRVVDQEGQKITFHRATARFWSKSFSAITVLIGWFMAGFTKKKQALHDIAAGTCLMEEEIPQARQMEAAAAV</sequence>
<reference evidence="8 9" key="1">
    <citation type="submission" date="2019-11" db="EMBL/GenBank/DDBJ databases">
        <title>Draft genome sequences of five Paenibacillus species of dairy origin.</title>
        <authorList>
            <person name="Olajide A.M."/>
            <person name="Chen S."/>
            <person name="Lapointe G."/>
        </authorList>
    </citation>
    <scope>NUCLEOTIDE SEQUENCE [LARGE SCALE GENOMIC DNA]</scope>
    <source>
        <strain evidence="8 9">12CR55</strain>
    </source>
</reference>
<dbReference type="Proteomes" id="UP000447876">
    <property type="component" value="Unassembled WGS sequence"/>
</dbReference>
<evidence type="ECO:0000256" key="4">
    <source>
        <dbReference type="ARBA" id="ARBA00022989"/>
    </source>
</evidence>
<comment type="caution">
    <text evidence="8">The sequence shown here is derived from an EMBL/GenBank/DDBJ whole genome shotgun (WGS) entry which is preliminary data.</text>
</comment>
<dbReference type="Pfam" id="PF06271">
    <property type="entry name" value="RDD"/>
    <property type="match status" value="1"/>
</dbReference>
<feature type="domain" description="RDD" evidence="7">
    <location>
        <begin position="19"/>
        <end position="158"/>
    </location>
</feature>
<gene>
    <name evidence="8" type="ORF">GNP95_04935</name>
</gene>
<evidence type="ECO:0000256" key="6">
    <source>
        <dbReference type="SAM" id="Phobius"/>
    </source>
</evidence>